<evidence type="ECO:0000256" key="10">
    <source>
        <dbReference type="ARBA" id="ARBA00047761"/>
    </source>
</evidence>
<comment type="catalytic activity">
    <reaction evidence="10 13">
        <text>O-phospho-L-seryl-[protein] + H2O = L-seryl-[protein] + phosphate</text>
        <dbReference type="Rhea" id="RHEA:20629"/>
        <dbReference type="Rhea" id="RHEA-COMP:9863"/>
        <dbReference type="Rhea" id="RHEA-COMP:11604"/>
        <dbReference type="ChEBI" id="CHEBI:15377"/>
        <dbReference type="ChEBI" id="CHEBI:29999"/>
        <dbReference type="ChEBI" id="CHEBI:43474"/>
        <dbReference type="ChEBI" id="CHEBI:83421"/>
        <dbReference type="EC" id="3.1.3.16"/>
    </reaction>
</comment>
<comment type="subunit">
    <text evidence="13">Associates with the RNA polymerase II complex.</text>
</comment>
<feature type="compositionally biased region" description="Polar residues" evidence="14">
    <location>
        <begin position="193"/>
        <end position="209"/>
    </location>
</feature>
<evidence type="ECO:0000256" key="11">
    <source>
        <dbReference type="ARBA" id="ARBA00048336"/>
    </source>
</evidence>
<feature type="region of interest" description="Disordered" evidence="14">
    <location>
        <begin position="333"/>
        <end position="352"/>
    </location>
</feature>
<dbReference type="GO" id="GO:0005634">
    <property type="term" value="C:nucleus"/>
    <property type="evidence" value="ECO:0007669"/>
    <property type="project" value="UniProtKB-SubCell"/>
</dbReference>
<evidence type="ECO:0000256" key="3">
    <source>
        <dbReference type="ARBA" id="ARBA00022723"/>
    </source>
</evidence>
<dbReference type="InterPro" id="IPR007308">
    <property type="entry name" value="Rtr1/RPAP2_dom"/>
</dbReference>
<evidence type="ECO:0000313" key="17">
    <source>
        <dbReference type="Proteomes" id="UP000694392"/>
    </source>
</evidence>
<dbReference type="Ensembl" id="ENSSPUT00000004072.1">
    <property type="protein sequence ID" value="ENSSPUP00000003832.1"/>
    <property type="gene ID" value="ENSSPUG00000002954.1"/>
</dbReference>
<dbReference type="PROSITE" id="PS51479">
    <property type="entry name" value="ZF_RTR1"/>
    <property type="match status" value="1"/>
</dbReference>
<feature type="region of interest" description="Disordered" evidence="14">
    <location>
        <begin position="1"/>
        <end position="27"/>
    </location>
</feature>
<feature type="region of interest" description="Disordered" evidence="14">
    <location>
        <begin position="280"/>
        <end position="307"/>
    </location>
</feature>
<evidence type="ECO:0000256" key="14">
    <source>
        <dbReference type="SAM" id="MobiDB-lite"/>
    </source>
</evidence>
<dbReference type="EC" id="3.1.3.16" evidence="13"/>
<dbReference type="InterPro" id="IPR038534">
    <property type="entry name" value="Rtr1/RPAP2_sf"/>
</dbReference>
<proteinExistence type="inferred from homology"/>
<keyword evidence="5 13" id="KW-0378">Hydrolase</keyword>
<evidence type="ECO:0000256" key="13">
    <source>
        <dbReference type="RuleBase" id="RU367080"/>
    </source>
</evidence>
<dbReference type="GO" id="GO:0008420">
    <property type="term" value="F:RNA polymerase II CTD heptapeptide repeat phosphatase activity"/>
    <property type="evidence" value="ECO:0007669"/>
    <property type="project" value="UniProtKB-UniRule"/>
</dbReference>
<comment type="function">
    <text evidence="9">Protein phosphatase that displays CTD phosphatase activity and regulates transcription of snRNA genes. Recognizes and binds phosphorylated 'Ser-7' of the C-terminal heptapeptide repeat domain (CTD) of the largest RNA polymerase II subunit POLR2A, and mediates dephosphorylation of 'Ser-5' of the CTD, thereby promoting transcription of snRNA genes. Downstream of EIF2AK3/PERK, dephosphorylates ERN1, a sensor for the endoplasmic reticulum unfolded protein response (UPR), to abort failed ER-stress adaptation and trigger apoptosis.</text>
</comment>
<dbReference type="GO" id="GO:0008270">
    <property type="term" value="F:zinc ion binding"/>
    <property type="evidence" value="ECO:0007669"/>
    <property type="project" value="UniProtKB-KW"/>
</dbReference>
<protein>
    <recommendedName>
        <fullName evidence="13">RNA polymerase II subunit B1 CTD phosphatase RPAP2 homolog</fullName>
        <ecNumber evidence="13">3.1.3.16</ecNumber>
    </recommendedName>
</protein>
<name>A0A8D0GDU2_SPHPU</name>
<feature type="region of interest" description="Disordered" evidence="14">
    <location>
        <begin position="192"/>
        <end position="216"/>
    </location>
</feature>
<evidence type="ECO:0000256" key="8">
    <source>
        <dbReference type="ARBA" id="ARBA00023242"/>
    </source>
</evidence>
<dbReference type="Proteomes" id="UP000694392">
    <property type="component" value="Unplaced"/>
</dbReference>
<sequence length="519" mass="58280">MAEGKARVGVEGRANRRRSGNEQSSALKNVSVAQRRATFEAAIRKKVEFEKKALHIVEQLLEDDITGEFLVDCGKHVSPSHYKDVVDERSILRLCGYPLCQNRLENVPKQKYRISTKTNKVYDITERKCFCSNFCYQASKYFEAQIPHSPVWMREEERPPNIELLKEGQSGQSGEEVKLRDETIIASDVEYSRVSTGQCESGSPGTDSDSSNDAEQEFVSSILPGNQPKANNLAQPLPRKSIFKNKDRQKANSKHVVSHSVVMDATEKLSMCGLDSKEGKYDSSANFQSKQTDPSPNNPIPENVQTPETCENNSQVVFLGVSKKGAQQLKRMFAKSKQPIKPSSSTPADSRAAKDNLLEALRQTFMEWRTEETLKFLYGSNYTASCLSEHTSPASCVREELDEDDLETVDDLNDTAAKMESNSMNHSFKSSGTKVKALPSYEKLKEETELLELRVREFYKGKCILAEEKATALTEGEEHLSSYKGDQQVDPTFPLIESSAQKQIQKRIFLEKLKKVSLA</sequence>
<keyword evidence="7 13" id="KW-0904">Protein phosphatase</keyword>
<dbReference type="Pfam" id="PF04181">
    <property type="entry name" value="RPAP2_Rtr1"/>
    <property type="match status" value="1"/>
</dbReference>
<comment type="similarity">
    <text evidence="2 12 13">Belongs to the RPAP2 family.</text>
</comment>
<comment type="subcellular location">
    <subcellularLocation>
        <location evidence="1 13">Nucleus</location>
    </subcellularLocation>
</comment>
<keyword evidence="4 13" id="KW-0863">Zinc-finger</keyword>
<organism evidence="16 17">
    <name type="scientific">Sphenodon punctatus</name>
    <name type="common">Tuatara</name>
    <name type="synonym">Hatteria punctata</name>
    <dbReference type="NCBI Taxonomy" id="8508"/>
    <lineage>
        <taxon>Eukaryota</taxon>
        <taxon>Metazoa</taxon>
        <taxon>Chordata</taxon>
        <taxon>Craniata</taxon>
        <taxon>Vertebrata</taxon>
        <taxon>Euteleostomi</taxon>
        <taxon>Lepidosauria</taxon>
        <taxon>Sphenodontia</taxon>
        <taxon>Sphenodontidae</taxon>
        <taxon>Sphenodon</taxon>
    </lineage>
</organism>
<keyword evidence="6 13" id="KW-0862">Zinc</keyword>
<evidence type="ECO:0000256" key="4">
    <source>
        <dbReference type="ARBA" id="ARBA00022771"/>
    </source>
</evidence>
<keyword evidence="17" id="KW-1185">Reference proteome</keyword>
<feature type="compositionally biased region" description="Polar residues" evidence="14">
    <location>
        <begin position="283"/>
        <end position="295"/>
    </location>
</feature>
<evidence type="ECO:0000259" key="15">
    <source>
        <dbReference type="PROSITE" id="PS51479"/>
    </source>
</evidence>
<accession>A0A8D0GDU2</accession>
<dbReference type="PANTHER" id="PTHR14732:SF0">
    <property type="entry name" value="RNA POLYMERASE II SUBUNIT B1 CTD PHOSPHATASE RPAP2-RELATED"/>
    <property type="match status" value="1"/>
</dbReference>
<dbReference type="GO" id="GO:0043175">
    <property type="term" value="F:RNA polymerase core enzyme binding"/>
    <property type="evidence" value="ECO:0007669"/>
    <property type="project" value="UniProtKB-UniRule"/>
</dbReference>
<dbReference type="OMA" id="YPICQNK"/>
<evidence type="ECO:0000256" key="7">
    <source>
        <dbReference type="ARBA" id="ARBA00022912"/>
    </source>
</evidence>
<keyword evidence="3 13" id="KW-0479">Metal-binding</keyword>
<reference evidence="16" key="1">
    <citation type="submission" date="2025-08" db="UniProtKB">
        <authorList>
            <consortium name="Ensembl"/>
        </authorList>
    </citation>
    <scope>IDENTIFICATION</scope>
</reference>
<evidence type="ECO:0000256" key="2">
    <source>
        <dbReference type="ARBA" id="ARBA00005676"/>
    </source>
</evidence>
<dbReference type="Gene3D" id="1.25.40.820">
    <property type="match status" value="1"/>
</dbReference>
<evidence type="ECO:0000313" key="16">
    <source>
        <dbReference type="Ensembl" id="ENSSPUP00000003832.1"/>
    </source>
</evidence>
<evidence type="ECO:0000256" key="6">
    <source>
        <dbReference type="ARBA" id="ARBA00022833"/>
    </source>
</evidence>
<dbReference type="PANTHER" id="PTHR14732">
    <property type="entry name" value="RNA POLYMERASE II SUBUNIT B1 CTD PHOSPHATASE RPAP2-RELATED"/>
    <property type="match status" value="1"/>
</dbReference>
<evidence type="ECO:0000256" key="5">
    <source>
        <dbReference type="ARBA" id="ARBA00022801"/>
    </source>
</evidence>
<feature type="domain" description="RTR1-type" evidence="15">
    <location>
        <begin position="72"/>
        <end position="155"/>
    </location>
</feature>
<dbReference type="GO" id="GO:0005737">
    <property type="term" value="C:cytoplasm"/>
    <property type="evidence" value="ECO:0007669"/>
    <property type="project" value="TreeGrafter"/>
</dbReference>
<feature type="compositionally biased region" description="Basic and acidic residues" evidence="14">
    <location>
        <begin position="1"/>
        <end position="14"/>
    </location>
</feature>
<evidence type="ECO:0000256" key="1">
    <source>
        <dbReference type="ARBA" id="ARBA00004123"/>
    </source>
</evidence>
<evidence type="ECO:0000256" key="9">
    <source>
        <dbReference type="ARBA" id="ARBA00045547"/>
    </source>
</evidence>
<dbReference type="InterPro" id="IPR039693">
    <property type="entry name" value="Rtr1/RPAP2"/>
</dbReference>
<dbReference type="GeneTree" id="ENSGT00390000017965"/>
<reference evidence="16" key="2">
    <citation type="submission" date="2025-09" db="UniProtKB">
        <authorList>
            <consortium name="Ensembl"/>
        </authorList>
    </citation>
    <scope>IDENTIFICATION</scope>
</reference>
<dbReference type="AlphaFoldDB" id="A0A8D0GDU2"/>
<evidence type="ECO:0000256" key="12">
    <source>
        <dbReference type="PROSITE-ProRule" id="PRU00812"/>
    </source>
</evidence>
<keyword evidence="8 13" id="KW-0539">Nucleus</keyword>
<comment type="catalytic activity">
    <reaction evidence="11 13">
        <text>O-phospho-L-threonyl-[protein] + H2O = L-threonyl-[protein] + phosphate</text>
        <dbReference type="Rhea" id="RHEA:47004"/>
        <dbReference type="Rhea" id="RHEA-COMP:11060"/>
        <dbReference type="Rhea" id="RHEA-COMP:11605"/>
        <dbReference type="ChEBI" id="CHEBI:15377"/>
        <dbReference type="ChEBI" id="CHEBI:30013"/>
        <dbReference type="ChEBI" id="CHEBI:43474"/>
        <dbReference type="ChEBI" id="CHEBI:61977"/>
        <dbReference type="EC" id="3.1.3.16"/>
    </reaction>
</comment>